<feature type="compositionally biased region" description="Polar residues" evidence="5">
    <location>
        <begin position="211"/>
        <end position="224"/>
    </location>
</feature>
<feature type="compositionally biased region" description="Low complexity" evidence="5">
    <location>
        <begin position="127"/>
        <end position="144"/>
    </location>
</feature>
<dbReference type="GO" id="GO:0016020">
    <property type="term" value="C:membrane"/>
    <property type="evidence" value="ECO:0007669"/>
    <property type="project" value="TreeGrafter"/>
</dbReference>
<feature type="compositionally biased region" description="Polar residues" evidence="5">
    <location>
        <begin position="248"/>
        <end position="257"/>
    </location>
</feature>
<feature type="compositionally biased region" description="Polar residues" evidence="5">
    <location>
        <begin position="86"/>
        <end position="96"/>
    </location>
</feature>
<keyword evidence="3 4" id="KW-0443">Lipid metabolism</keyword>
<feature type="compositionally biased region" description="Polar residues" evidence="5">
    <location>
        <begin position="172"/>
        <end position="195"/>
    </location>
</feature>
<dbReference type="InterPro" id="IPR002641">
    <property type="entry name" value="PNPLA_dom"/>
</dbReference>
<feature type="active site" description="Proton acceptor" evidence="4">
    <location>
        <position position="842"/>
    </location>
</feature>
<proteinExistence type="predicted"/>
<evidence type="ECO:0000256" key="2">
    <source>
        <dbReference type="ARBA" id="ARBA00022963"/>
    </source>
</evidence>
<feature type="compositionally biased region" description="Pro residues" evidence="5">
    <location>
        <begin position="231"/>
        <end position="240"/>
    </location>
</feature>
<dbReference type="GO" id="GO:0046486">
    <property type="term" value="P:glycerolipid metabolic process"/>
    <property type="evidence" value="ECO:0007669"/>
    <property type="project" value="UniProtKB-ARBA"/>
</dbReference>
<protein>
    <recommendedName>
        <fullName evidence="6">PNPLA domain-containing protein</fullName>
    </recommendedName>
</protein>
<dbReference type="PANTHER" id="PTHR24185">
    <property type="entry name" value="CALCIUM-INDEPENDENT PHOSPHOLIPASE A2-GAMMA"/>
    <property type="match status" value="1"/>
</dbReference>
<evidence type="ECO:0000256" key="3">
    <source>
        <dbReference type="ARBA" id="ARBA00023098"/>
    </source>
</evidence>
<evidence type="ECO:0000256" key="1">
    <source>
        <dbReference type="ARBA" id="ARBA00022801"/>
    </source>
</evidence>
<dbReference type="Proteomes" id="UP001358417">
    <property type="component" value="Unassembled WGS sequence"/>
</dbReference>
<feature type="domain" description="PNPLA" evidence="6">
    <location>
        <begin position="652"/>
        <end position="855"/>
    </location>
</feature>
<organism evidence="7 8">
    <name type="scientific">Exophiala bonariae</name>
    <dbReference type="NCBI Taxonomy" id="1690606"/>
    <lineage>
        <taxon>Eukaryota</taxon>
        <taxon>Fungi</taxon>
        <taxon>Dikarya</taxon>
        <taxon>Ascomycota</taxon>
        <taxon>Pezizomycotina</taxon>
        <taxon>Eurotiomycetes</taxon>
        <taxon>Chaetothyriomycetidae</taxon>
        <taxon>Chaetothyriales</taxon>
        <taxon>Herpotrichiellaceae</taxon>
        <taxon>Exophiala</taxon>
    </lineage>
</organism>
<feature type="compositionally biased region" description="Polar residues" evidence="5">
    <location>
        <begin position="405"/>
        <end position="424"/>
    </location>
</feature>
<dbReference type="GO" id="GO:0016042">
    <property type="term" value="P:lipid catabolic process"/>
    <property type="evidence" value="ECO:0007669"/>
    <property type="project" value="UniProtKB-UniRule"/>
</dbReference>
<feature type="compositionally biased region" description="Polar residues" evidence="5">
    <location>
        <begin position="296"/>
        <end position="317"/>
    </location>
</feature>
<feature type="compositionally biased region" description="Polar residues" evidence="5">
    <location>
        <begin position="633"/>
        <end position="643"/>
    </location>
</feature>
<sequence length="1364" mass="151480">MPSLAKKSMNFMRDVYALANEHANGRPSTQPPLPVGGLSAQFSAPPNQQYNTSYSSSYHRPVSSQGQASFPQPHVIAGPNPLQVPGPQQQPYGSWSPTPPTNFPPPPIHHSLSDPNVHHGYTPPPQQYQLTPTTSFSTPVSPESQISTPASGQFQYFSPQQKPPLPARQPSHHTAQWNNQPHVTPSTSLPFSTPLGSFPPPAQYASPSPQNGYDQYNHNPQYQAVNGIPDARPPPPPLPQRPMAQGPTTAPSETNPQMHYYHHGQLPALTVSGPQPTGVYHEMSADPVSNRPKPEQLSNTMESTAQLQASARQNSPSRAPVRPTYMAELPGSPATCSEIRPGSSHHSTASWPVPVSNGAPSDPPSPLHSISTHTSEHQRHASQSGQVVQDVNQLLTSPPQQSSQHMGSNISPQTPTIPMVQSPTPSQPPLHPQFYSNPIPPPPPPSGSAYSPSDFTPSQPYQHNPTMPTSPPISPAPAATPSSACQTSFDMSSLTAAVNDVNGRQSPWQHQPSSASYQQNAYHNTMNVPMHHTGTTPMAPNQNYPPLNAWSSAPYDQSLMVRPPLVAPVLSQHAVVQSNVPAMQPYQHQWPTPANGQVYTLPPTPQMTPQLPAPQHARAPSYQGDHRQHPENLPNTMRVQRSGDQPRVRKILSLDGGGVRGLSSLIILKHLMKMLGRIRGAELRPWEEFDMIAGTSTGGLIAIMLGRLRMSVDECIEAYKHLSKEIFARARSSANVPGRAIDLVKAKGRFSSEPLERCIKKLLKDHHLSEDELMADRNPDSPAMFVCAVEGLNADAIVIRSYTTKEFDDLSDICKIWEAARATSAASTFFDPIKIAGRDFVDGALKHNNPIEKVDEESREKWPSDERLIISIGTGSAPGPDVTGNLKDLVEAMAKIVTETEDRSNTFRRRNKDMVDAHRLYRFNVFHGLADVGLAEHEAAAKVEAHTGTYLRKYDIAREVELCASSLNETGQRLGIIAGEELAMYREVQRVSTTTCEFCEDCHRGIPYSEPLFYCPEDSMLFCKDCQITHDDGHMRKILRLKSLQWMSKISGVATTASCWHCAKETKVRWGCEKCDLALCRRCVGNNSRREEFLNEHQTKQPDHRTFMAIYPPYWTTTERWIRDNCICSTQPEIPVYHCDRCHDIMNLGARCYNCSTCASEFGCSQVLCTACYQKEDQRHLSQHRWQTTDFVRLQHGPDELDKVKIYYACQQCPGQEIQEGREYLHPHLNLQMPIYPLMEELCRFANTQFCQRSRIARDKAASDDPTELLCKSCHGFVCFNKKAAICFTKKCLWTYCEDCINAKTIHHRHPLYEVTINRTPEGATNIVRCCSCSEMIVAGLFKGLWCSDCNNYDVPAYQALEAV</sequence>
<dbReference type="GeneID" id="89972767"/>
<keyword evidence="8" id="KW-1185">Reference proteome</keyword>
<feature type="active site" description="Nucleophile" evidence="4">
    <location>
        <position position="696"/>
    </location>
</feature>
<evidence type="ECO:0000256" key="4">
    <source>
        <dbReference type="PROSITE-ProRule" id="PRU01161"/>
    </source>
</evidence>
<evidence type="ECO:0000313" key="7">
    <source>
        <dbReference type="EMBL" id="KAK5062516.1"/>
    </source>
</evidence>
<evidence type="ECO:0000256" key="5">
    <source>
        <dbReference type="SAM" id="MobiDB-lite"/>
    </source>
</evidence>
<reference evidence="7 8" key="1">
    <citation type="submission" date="2023-08" db="EMBL/GenBank/DDBJ databases">
        <title>Black Yeasts Isolated from many extreme environments.</title>
        <authorList>
            <person name="Coleine C."/>
            <person name="Stajich J.E."/>
            <person name="Selbmann L."/>
        </authorList>
    </citation>
    <scope>NUCLEOTIDE SEQUENCE [LARGE SCALE GENOMIC DNA]</scope>
    <source>
        <strain evidence="7 8">CCFEE 5792</strain>
    </source>
</reference>
<feature type="short sequence motif" description="GXSXG" evidence="4">
    <location>
        <begin position="694"/>
        <end position="698"/>
    </location>
</feature>
<gene>
    <name evidence="7" type="ORF">LTR84_004589</name>
</gene>
<feature type="compositionally biased region" description="Polar residues" evidence="5">
    <location>
        <begin position="381"/>
        <end position="396"/>
    </location>
</feature>
<evidence type="ECO:0000313" key="8">
    <source>
        <dbReference type="Proteomes" id="UP001358417"/>
    </source>
</evidence>
<dbReference type="PROSITE" id="PS51635">
    <property type="entry name" value="PNPLA"/>
    <property type="match status" value="1"/>
</dbReference>
<feature type="compositionally biased region" description="Polar residues" evidence="5">
    <location>
        <begin position="145"/>
        <end position="160"/>
    </location>
</feature>
<feature type="region of interest" description="Disordered" evidence="5">
    <location>
        <begin position="22"/>
        <end position="487"/>
    </location>
</feature>
<dbReference type="SUPFAM" id="SSF52151">
    <property type="entry name" value="FabD/lysophospholipase-like"/>
    <property type="match status" value="1"/>
</dbReference>
<keyword evidence="2 4" id="KW-0442">Lipid degradation</keyword>
<feature type="region of interest" description="Disordered" evidence="5">
    <location>
        <begin position="604"/>
        <end position="645"/>
    </location>
</feature>
<name>A0AAV9NMB6_9EURO</name>
<dbReference type="GO" id="GO:0047499">
    <property type="term" value="F:calcium-independent phospholipase A2 activity"/>
    <property type="evidence" value="ECO:0007669"/>
    <property type="project" value="TreeGrafter"/>
</dbReference>
<evidence type="ECO:0000259" key="6">
    <source>
        <dbReference type="PROSITE" id="PS51635"/>
    </source>
</evidence>
<feature type="short sequence motif" description="GXGXXG" evidence="4">
    <location>
        <begin position="656"/>
        <end position="661"/>
    </location>
</feature>
<dbReference type="Gene3D" id="3.40.1090.10">
    <property type="entry name" value="Cytosolic phospholipase A2 catalytic domain"/>
    <property type="match status" value="1"/>
</dbReference>
<dbReference type="CDD" id="cd07216">
    <property type="entry name" value="Pat17_PNPLA8_PNPLA9_like3"/>
    <property type="match status" value="1"/>
</dbReference>
<feature type="compositionally biased region" description="Polar residues" evidence="5">
    <location>
        <begin position="40"/>
        <end position="52"/>
    </location>
</feature>
<dbReference type="InterPro" id="IPR016035">
    <property type="entry name" value="Acyl_Trfase/lysoPLipase"/>
</dbReference>
<feature type="compositionally biased region" description="Polar residues" evidence="5">
    <location>
        <begin position="454"/>
        <end position="464"/>
    </location>
</feature>
<feature type="short sequence motif" description="DGA/G" evidence="4">
    <location>
        <begin position="842"/>
        <end position="844"/>
    </location>
</feature>
<dbReference type="EMBL" id="JAVRRD010000002">
    <property type="protein sequence ID" value="KAK5062516.1"/>
    <property type="molecule type" value="Genomic_DNA"/>
</dbReference>
<accession>A0AAV9NMB6</accession>
<feature type="compositionally biased region" description="Pro residues" evidence="5">
    <location>
        <begin position="97"/>
        <end position="108"/>
    </location>
</feature>
<comment type="caution">
    <text evidence="7">The sequence shown here is derived from an EMBL/GenBank/DDBJ whole genome shotgun (WGS) entry which is preliminary data.</text>
</comment>
<dbReference type="RefSeq" id="XP_064710788.1">
    <property type="nucleotide sequence ID" value="XM_064848164.1"/>
</dbReference>
<dbReference type="Pfam" id="PF01734">
    <property type="entry name" value="Patatin"/>
    <property type="match status" value="1"/>
</dbReference>
<keyword evidence="1 4" id="KW-0378">Hydrolase</keyword>
<dbReference type="PANTHER" id="PTHR24185:SF1">
    <property type="entry name" value="CALCIUM-INDEPENDENT PHOSPHOLIPASE A2-GAMMA"/>
    <property type="match status" value="1"/>
</dbReference>
<dbReference type="GO" id="GO:0019369">
    <property type="term" value="P:arachidonate metabolic process"/>
    <property type="evidence" value="ECO:0007669"/>
    <property type="project" value="TreeGrafter"/>
</dbReference>